<name>A0A0V0HF16_SOLCH</name>
<proteinExistence type="predicted"/>
<organism evidence="1">
    <name type="scientific">Solanum chacoense</name>
    <name type="common">Chaco potato</name>
    <dbReference type="NCBI Taxonomy" id="4108"/>
    <lineage>
        <taxon>Eukaryota</taxon>
        <taxon>Viridiplantae</taxon>
        <taxon>Streptophyta</taxon>
        <taxon>Embryophyta</taxon>
        <taxon>Tracheophyta</taxon>
        <taxon>Spermatophyta</taxon>
        <taxon>Magnoliopsida</taxon>
        <taxon>eudicotyledons</taxon>
        <taxon>Gunneridae</taxon>
        <taxon>Pentapetalae</taxon>
        <taxon>asterids</taxon>
        <taxon>lamiids</taxon>
        <taxon>Solanales</taxon>
        <taxon>Solanaceae</taxon>
        <taxon>Solanoideae</taxon>
        <taxon>Solaneae</taxon>
        <taxon>Solanum</taxon>
    </lineage>
</organism>
<accession>A0A0V0HF16</accession>
<dbReference type="EMBL" id="GEDG01020761">
    <property type="protein sequence ID" value="JAP18861.1"/>
    <property type="molecule type" value="Transcribed_RNA"/>
</dbReference>
<reference evidence="1" key="1">
    <citation type="submission" date="2015-12" db="EMBL/GenBank/DDBJ databases">
        <title>Gene expression during late stages of embryo sac development: a critical building block for successful pollen-pistil interactions.</title>
        <authorList>
            <person name="Liu Y."/>
            <person name="Joly V."/>
            <person name="Sabar M."/>
            <person name="Matton D.P."/>
        </authorList>
    </citation>
    <scope>NUCLEOTIDE SEQUENCE</scope>
</reference>
<protein>
    <submittedName>
        <fullName evidence="1">Putative ovule protein</fullName>
    </submittedName>
</protein>
<dbReference type="AlphaFoldDB" id="A0A0V0HF16"/>
<evidence type="ECO:0000313" key="1">
    <source>
        <dbReference type="EMBL" id="JAP18861.1"/>
    </source>
</evidence>
<sequence>MRSCPIKLELYHVLSISLSPILLRSTSIFPVTIHSQHLTPLHWCILTSPPYMLEPSKFRFSHFILHRGHSYLILNIFISNLISLSVPTHPTQHPHFYNFQLLSVGVLDWPTFCSIQHSRSNHYSVELAFNFWWHLLIT</sequence>